<dbReference type="PROSITE" id="PS51704">
    <property type="entry name" value="GP_PDE"/>
    <property type="match status" value="1"/>
</dbReference>
<accession>A0ABY9JVC8</accession>
<proteinExistence type="predicted"/>
<reference evidence="2 3" key="1">
    <citation type="submission" date="2023-06" db="EMBL/GenBank/DDBJ databases">
        <title>Five Gram-positive bacteria isolated from mangrove sediments in Shenzhen, Guangdong, China.</title>
        <authorList>
            <person name="Yu S."/>
            <person name="Zheng W."/>
            <person name="Huang Y."/>
        </authorList>
    </citation>
    <scope>NUCLEOTIDE SEQUENCE [LARGE SCALE GENOMIC DNA]</scope>
    <source>
        <strain evidence="2 3">SaN35-3</strain>
    </source>
</reference>
<evidence type="ECO:0000313" key="2">
    <source>
        <dbReference type="EMBL" id="WLR43354.1"/>
    </source>
</evidence>
<dbReference type="Pfam" id="PF03009">
    <property type="entry name" value="GDPD"/>
    <property type="match status" value="1"/>
</dbReference>
<dbReference type="PANTHER" id="PTHR46211:SF7">
    <property type="entry name" value="GLYCEROPHOSPHODIESTER PHOSPHODIESTERASE"/>
    <property type="match status" value="1"/>
</dbReference>
<keyword evidence="3" id="KW-1185">Reference proteome</keyword>
<organism evidence="2 3">
    <name type="scientific">Bacillus carboniphilus</name>
    <dbReference type="NCBI Taxonomy" id="86663"/>
    <lineage>
        <taxon>Bacteria</taxon>
        <taxon>Bacillati</taxon>
        <taxon>Bacillota</taxon>
        <taxon>Bacilli</taxon>
        <taxon>Bacillales</taxon>
        <taxon>Bacillaceae</taxon>
        <taxon>Bacillus</taxon>
    </lineage>
</organism>
<dbReference type="CDD" id="cd08601">
    <property type="entry name" value="GDPD_SaGlpQ_like"/>
    <property type="match status" value="1"/>
</dbReference>
<dbReference type="InterPro" id="IPR030395">
    <property type="entry name" value="GP_PDE_dom"/>
</dbReference>
<sequence length="287" mass="33157">MKSNFTNQLKFVMIITLILLFSIPEWAHGNDIINIAHRGASGYAPEHTITAYQLADEMGADYIEIDLHVTKDGHLIAIHDSTLDRTTNGNGFVKNHTLEQIKQLDAGSWFNETYPHLAKDNYQRLEVPTLEEIIEHFGVEKKYYIETKGFDLNEDNEKTLIEILNRYDLLTHEKIKNKHVIIQSFNPHSLLKICELNSDIPRIQLLSFNFNGSLAEWELKLIRHYATGVGPNYQNIDSSYVQTARRLGLEVHPYTVNTQNDMRKVLEWGVTGMFSNYPDRLEEIINE</sequence>
<dbReference type="EMBL" id="CP129013">
    <property type="protein sequence ID" value="WLR43354.1"/>
    <property type="molecule type" value="Genomic_DNA"/>
</dbReference>
<dbReference type="Proteomes" id="UP001197974">
    <property type="component" value="Chromosome"/>
</dbReference>
<dbReference type="Gene3D" id="3.20.20.190">
    <property type="entry name" value="Phosphatidylinositol (PI) phosphodiesterase"/>
    <property type="match status" value="1"/>
</dbReference>
<dbReference type="PANTHER" id="PTHR46211">
    <property type="entry name" value="GLYCEROPHOSPHORYL DIESTER PHOSPHODIESTERASE"/>
    <property type="match status" value="1"/>
</dbReference>
<dbReference type="SUPFAM" id="SSF51695">
    <property type="entry name" value="PLC-like phosphodiesterases"/>
    <property type="match status" value="1"/>
</dbReference>
<dbReference type="RefSeq" id="WP_226539593.1">
    <property type="nucleotide sequence ID" value="NZ_CP129013.1"/>
</dbReference>
<evidence type="ECO:0000259" key="1">
    <source>
        <dbReference type="PROSITE" id="PS51704"/>
    </source>
</evidence>
<protein>
    <submittedName>
        <fullName evidence="2">Glycerophosphodiester phosphodiesterase</fullName>
    </submittedName>
</protein>
<dbReference type="InterPro" id="IPR017946">
    <property type="entry name" value="PLC-like_Pdiesterase_TIM-brl"/>
</dbReference>
<name>A0ABY9JVC8_9BACI</name>
<gene>
    <name evidence="2" type="ORF">LC087_03990</name>
</gene>
<evidence type="ECO:0000313" key="3">
    <source>
        <dbReference type="Proteomes" id="UP001197974"/>
    </source>
</evidence>
<feature type="domain" description="GP-PDE" evidence="1">
    <location>
        <begin position="32"/>
        <end position="285"/>
    </location>
</feature>